<sequence length="120" mass="13427">MKFKIALLTLLCSVAITPAHAISAHYRAQLERSGCTQVTDGHGCDIHKTKEQNKKAISSQEARLALEAEAYRVVDKPISDGAEYLLSKDWKPDNGVWKKQGYTLTLKIKDNNVIDFNLIK</sequence>
<name>A0ABY0AW67_9ENTR</name>
<evidence type="ECO:0000313" key="2">
    <source>
        <dbReference type="EMBL" id="RTN25714.1"/>
    </source>
</evidence>
<comment type="caution">
    <text evidence="2">The sequence shown here is derived from an EMBL/GenBank/DDBJ whole genome shotgun (WGS) entry which is preliminary data.</text>
</comment>
<evidence type="ECO:0000256" key="1">
    <source>
        <dbReference type="SAM" id="SignalP"/>
    </source>
</evidence>
<evidence type="ECO:0000313" key="3">
    <source>
        <dbReference type="Proteomes" id="UP000278241"/>
    </source>
</evidence>
<organism evidence="2 3">
    <name type="scientific">Enterobacter quasimori</name>
    <dbReference type="NCBI Taxonomy" id="2838947"/>
    <lineage>
        <taxon>Bacteria</taxon>
        <taxon>Pseudomonadati</taxon>
        <taxon>Pseudomonadota</taxon>
        <taxon>Gammaproteobacteria</taxon>
        <taxon>Enterobacterales</taxon>
        <taxon>Enterobacteriaceae</taxon>
        <taxon>Enterobacter</taxon>
    </lineage>
</organism>
<feature type="signal peptide" evidence="1">
    <location>
        <begin position="1"/>
        <end position="21"/>
    </location>
</feature>
<dbReference type="RefSeq" id="WP_126544456.1">
    <property type="nucleotide sequence ID" value="NZ_RXRX01000003.1"/>
</dbReference>
<reference evidence="2 3" key="1">
    <citation type="submission" date="2018-12" db="EMBL/GenBank/DDBJ databases">
        <title>The Batch Genome Submission of Enterobacter spp. strains.</title>
        <authorList>
            <person name="Wei L."/>
            <person name="Wu W."/>
            <person name="Lin J."/>
            <person name="Zhang X."/>
            <person name="Feng Y."/>
            <person name="Zong Z."/>
        </authorList>
    </citation>
    <scope>NUCLEOTIDE SEQUENCE [LARGE SCALE GENOMIC DNA]</scope>
    <source>
        <strain evidence="2 3">WCHEM090044</strain>
    </source>
</reference>
<keyword evidence="1" id="KW-0732">Signal</keyword>
<accession>A0ABY0AW67</accession>
<protein>
    <recommendedName>
        <fullName evidence="4">PepSY domain-containing protein</fullName>
    </recommendedName>
</protein>
<dbReference type="Proteomes" id="UP000278241">
    <property type="component" value="Unassembled WGS sequence"/>
</dbReference>
<feature type="chain" id="PRO_5046720527" description="PepSY domain-containing protein" evidence="1">
    <location>
        <begin position="22"/>
        <end position="120"/>
    </location>
</feature>
<dbReference type="EMBL" id="RXRX01000003">
    <property type="protein sequence ID" value="RTN25714.1"/>
    <property type="molecule type" value="Genomic_DNA"/>
</dbReference>
<proteinExistence type="predicted"/>
<keyword evidence="3" id="KW-1185">Reference proteome</keyword>
<gene>
    <name evidence="2" type="ORF">EKN94_07320</name>
</gene>
<evidence type="ECO:0008006" key="4">
    <source>
        <dbReference type="Google" id="ProtNLM"/>
    </source>
</evidence>